<dbReference type="GO" id="GO:0052621">
    <property type="term" value="F:diguanylate cyclase activity"/>
    <property type="evidence" value="ECO:0007669"/>
    <property type="project" value="UniProtKB-EC"/>
</dbReference>
<dbReference type="EMBL" id="JACIIX010000001">
    <property type="protein sequence ID" value="MBB6208720.1"/>
    <property type="molecule type" value="Genomic_DNA"/>
</dbReference>
<evidence type="ECO:0000256" key="1">
    <source>
        <dbReference type="ARBA" id="ARBA00012528"/>
    </source>
</evidence>
<protein>
    <recommendedName>
        <fullName evidence="1">diguanylate cyclase</fullName>
        <ecNumber evidence="1">2.7.7.65</ecNumber>
    </recommendedName>
</protein>
<dbReference type="Pfam" id="PF00990">
    <property type="entry name" value="GGDEF"/>
    <property type="match status" value="1"/>
</dbReference>
<comment type="caution">
    <text evidence="5">The sequence shown here is derived from an EMBL/GenBank/DDBJ whole genome shotgun (WGS) entry which is preliminary data.</text>
</comment>
<dbReference type="InterPro" id="IPR001610">
    <property type="entry name" value="PAC"/>
</dbReference>
<evidence type="ECO:0000256" key="3">
    <source>
        <dbReference type="SAM" id="Phobius"/>
    </source>
</evidence>
<dbReference type="InterPro" id="IPR013655">
    <property type="entry name" value="PAS_fold_3"/>
</dbReference>
<dbReference type="PANTHER" id="PTHR45138:SF9">
    <property type="entry name" value="DIGUANYLATE CYCLASE DGCM-RELATED"/>
    <property type="match status" value="1"/>
</dbReference>
<reference evidence="5 6" key="1">
    <citation type="submission" date="2020-08" db="EMBL/GenBank/DDBJ databases">
        <title>Genomic Encyclopedia of Type Strains, Phase IV (KMG-IV): sequencing the most valuable type-strain genomes for metagenomic binning, comparative biology and taxonomic classification.</title>
        <authorList>
            <person name="Goeker M."/>
        </authorList>
    </citation>
    <scope>NUCLEOTIDE SEQUENCE [LARGE SCALE GENOMIC DNA]</scope>
    <source>
        <strain evidence="5 6">DSM 11590</strain>
    </source>
</reference>
<dbReference type="SUPFAM" id="SSF55785">
    <property type="entry name" value="PYP-like sensor domain (PAS domain)"/>
    <property type="match status" value="1"/>
</dbReference>
<dbReference type="Gene3D" id="3.30.450.20">
    <property type="entry name" value="PAS domain"/>
    <property type="match status" value="1"/>
</dbReference>
<keyword evidence="3" id="KW-0472">Membrane</keyword>
<dbReference type="RefSeq" id="WP_184259975.1">
    <property type="nucleotide sequence ID" value="NZ_JACIIX010000001.1"/>
</dbReference>
<keyword evidence="6" id="KW-1185">Reference proteome</keyword>
<name>A0A7W9ZC95_NOVIT</name>
<dbReference type="PROSITE" id="PS50887">
    <property type="entry name" value="GGDEF"/>
    <property type="match status" value="1"/>
</dbReference>
<organism evidence="5 6">
    <name type="scientific">Novispirillum itersonii</name>
    <name type="common">Aquaspirillum itersonii</name>
    <dbReference type="NCBI Taxonomy" id="189"/>
    <lineage>
        <taxon>Bacteria</taxon>
        <taxon>Pseudomonadati</taxon>
        <taxon>Pseudomonadota</taxon>
        <taxon>Alphaproteobacteria</taxon>
        <taxon>Rhodospirillales</taxon>
        <taxon>Novispirillaceae</taxon>
        <taxon>Novispirillum</taxon>
    </lineage>
</organism>
<dbReference type="SUPFAM" id="SSF55073">
    <property type="entry name" value="Nucleotide cyclase"/>
    <property type="match status" value="1"/>
</dbReference>
<dbReference type="NCBIfam" id="TIGR00254">
    <property type="entry name" value="GGDEF"/>
    <property type="match status" value="1"/>
</dbReference>
<dbReference type="InterPro" id="IPR035965">
    <property type="entry name" value="PAS-like_dom_sf"/>
</dbReference>
<evidence type="ECO:0000256" key="2">
    <source>
        <dbReference type="ARBA" id="ARBA00034247"/>
    </source>
</evidence>
<dbReference type="EC" id="2.7.7.65" evidence="1"/>
<dbReference type="Gene3D" id="3.30.70.270">
    <property type="match status" value="1"/>
</dbReference>
<accession>A0A7W9ZC95</accession>
<dbReference type="SMART" id="SM00086">
    <property type="entry name" value="PAC"/>
    <property type="match status" value="1"/>
</dbReference>
<dbReference type="InterPro" id="IPR000014">
    <property type="entry name" value="PAS"/>
</dbReference>
<dbReference type="SMART" id="SM00267">
    <property type="entry name" value="GGDEF"/>
    <property type="match status" value="1"/>
</dbReference>
<dbReference type="InterPro" id="IPR043128">
    <property type="entry name" value="Rev_trsase/Diguanyl_cyclase"/>
</dbReference>
<proteinExistence type="predicted"/>
<sequence>MIDGTRGPAADPHGESRRGGGRIVVLSVGLALLLLVLVLAVLAVPTLQEYRRAEATGVERVGLAAAGYAERVASLLERADHLAVAAARLSAFRAEDEGFTVLRDSLTRDVRWTPALDGYVTVTADGKILDQFLKGRADMRAFSGPAVVSRNRDHWSGPVVRVARPMGRQAWFLALERGEWTQNGEFTGAGVAFLSLESALREAVVGRLFENALIRLQDQGGVLLFESRSAEGDAGQLWLSPQRHKAVLDLYSNDAVSAVQTGWSDGLFLASQRVPGLPLVVSVQIPEAVFMAGAERSLLTVMGVAAGAAVMTLLILTVILRDRVIQRRAEGRLREAEERLRFALFAGGLSLWELWFDSGRMEIADRVIGSLGYRRSAWPPRLRTVLRRIHPEDRRVLRGLWQQLRGGDLSRCSLDIRIRTAAGGWVWNRADGRIADRRPDGVPLRMIGVLHDVSAEKGREETLTYAATHDPLLGLLNRQVFDDACRAACGPDTRFGMIVFDIDHFKRVNDGFGHAAGDQVLKTVVARVRGALRLEENGQLFRIGGEEFVLLLPGVCAVAAAAVADRLRRAVGGQPMTAGPAALTVTASFGVCGSDQISAVTVGDLFGPADAALYAAKDGGRNQVVLHRPVVPEPQASGG</sequence>
<dbReference type="AlphaFoldDB" id="A0A7W9ZC95"/>
<dbReference type="GO" id="GO:1902201">
    <property type="term" value="P:negative regulation of bacterial-type flagellum-dependent cell motility"/>
    <property type="evidence" value="ECO:0007669"/>
    <property type="project" value="TreeGrafter"/>
</dbReference>
<dbReference type="InterPro" id="IPR000160">
    <property type="entry name" value="GGDEF_dom"/>
</dbReference>
<dbReference type="GO" id="GO:0005886">
    <property type="term" value="C:plasma membrane"/>
    <property type="evidence" value="ECO:0007669"/>
    <property type="project" value="TreeGrafter"/>
</dbReference>
<feature type="transmembrane region" description="Helical" evidence="3">
    <location>
        <begin position="23"/>
        <end position="44"/>
    </location>
</feature>
<dbReference type="InterPro" id="IPR050469">
    <property type="entry name" value="Diguanylate_Cyclase"/>
</dbReference>
<evidence type="ECO:0000313" key="6">
    <source>
        <dbReference type="Proteomes" id="UP000544872"/>
    </source>
</evidence>
<feature type="transmembrane region" description="Helical" evidence="3">
    <location>
        <begin position="298"/>
        <end position="320"/>
    </location>
</feature>
<comment type="catalytic activity">
    <reaction evidence="2">
        <text>2 GTP = 3',3'-c-di-GMP + 2 diphosphate</text>
        <dbReference type="Rhea" id="RHEA:24898"/>
        <dbReference type="ChEBI" id="CHEBI:33019"/>
        <dbReference type="ChEBI" id="CHEBI:37565"/>
        <dbReference type="ChEBI" id="CHEBI:58805"/>
        <dbReference type="EC" id="2.7.7.65"/>
    </reaction>
</comment>
<dbReference type="Proteomes" id="UP000544872">
    <property type="component" value="Unassembled WGS sequence"/>
</dbReference>
<evidence type="ECO:0000313" key="5">
    <source>
        <dbReference type="EMBL" id="MBB6208720.1"/>
    </source>
</evidence>
<dbReference type="PANTHER" id="PTHR45138">
    <property type="entry name" value="REGULATORY COMPONENTS OF SENSORY TRANSDUCTION SYSTEM"/>
    <property type="match status" value="1"/>
</dbReference>
<dbReference type="InterPro" id="IPR029787">
    <property type="entry name" value="Nucleotide_cyclase"/>
</dbReference>
<dbReference type="GO" id="GO:0043709">
    <property type="term" value="P:cell adhesion involved in single-species biofilm formation"/>
    <property type="evidence" value="ECO:0007669"/>
    <property type="project" value="TreeGrafter"/>
</dbReference>
<dbReference type="CDD" id="cd00130">
    <property type="entry name" value="PAS"/>
    <property type="match status" value="1"/>
</dbReference>
<dbReference type="Pfam" id="PF08447">
    <property type="entry name" value="PAS_3"/>
    <property type="match status" value="1"/>
</dbReference>
<evidence type="ECO:0000259" key="4">
    <source>
        <dbReference type="PROSITE" id="PS50887"/>
    </source>
</evidence>
<gene>
    <name evidence="5" type="ORF">FHS48_000101</name>
</gene>
<feature type="domain" description="GGDEF" evidence="4">
    <location>
        <begin position="493"/>
        <end position="629"/>
    </location>
</feature>
<keyword evidence="3" id="KW-0812">Transmembrane</keyword>
<dbReference type="CDD" id="cd01949">
    <property type="entry name" value="GGDEF"/>
    <property type="match status" value="1"/>
</dbReference>
<keyword evidence="3" id="KW-1133">Transmembrane helix</keyword>